<evidence type="ECO:0000313" key="1">
    <source>
        <dbReference type="EMBL" id="AEF86546.1"/>
    </source>
</evidence>
<accession>F5YQH4</accession>
<name>F5YQH4_TREPZ</name>
<dbReference type="STRING" id="545694.TREPR_2763"/>
<dbReference type="InterPro" id="IPR005235">
    <property type="entry name" value="YmdB-like"/>
</dbReference>
<dbReference type="AlphaFoldDB" id="F5YQH4"/>
<dbReference type="InterPro" id="IPR029052">
    <property type="entry name" value="Metallo-depent_PP-like"/>
</dbReference>
<dbReference type="Gene3D" id="3.60.21.10">
    <property type="match status" value="1"/>
</dbReference>
<keyword evidence="2" id="KW-1185">Reference proteome</keyword>
<dbReference type="KEGG" id="tpi:TREPR_2763"/>
<dbReference type="PANTHER" id="PTHR36303">
    <property type="entry name" value="2',3'-CYCLIC-NUCLEOTIDE 2'-PHOSPHODIESTERASE"/>
    <property type="match status" value="1"/>
</dbReference>
<dbReference type="eggNOG" id="COG1692">
    <property type="taxonomic scope" value="Bacteria"/>
</dbReference>
<dbReference type="Proteomes" id="UP000009223">
    <property type="component" value="Chromosome"/>
</dbReference>
<sequence>MKVLYIAELVGKTGVYALKKSLDDLKKQKPADFVIACADGATGGNGLGRNHAAYIHKLGVNVLTTGECCFYKKDLVENLGKIPYVLRPENLNSQAPGIGARIYNCGSFKIAVAVLLGQSGFTRLHGENPFSRLPALLERLRRETPYVLVDFHAEATAEKRTLFALADGSCSAVIGSHNRVQTADEMVMPGGTAVITDAGRTGSQFSVGGADKEERIREYLTGIPDWTKDGLEKPELQGVYLEINSQGKAISIERIQWPVPEMPVKEKVATAEEEEEEA</sequence>
<gene>
    <name evidence="1" type="ordered locus">TREPR_2763</name>
</gene>
<protein>
    <submittedName>
        <fullName evidence="1">Metallophosphoesterase</fullName>
    </submittedName>
</protein>
<reference evidence="1 2" key="2">
    <citation type="journal article" date="2011" name="ISME J.">
        <title>RNA-seq reveals cooperative metabolic interactions between two termite-gut spirochete species in co-culture.</title>
        <authorList>
            <person name="Rosenthal A.Z."/>
            <person name="Matson E.G."/>
            <person name="Eldar A."/>
            <person name="Leadbetter J.R."/>
        </authorList>
    </citation>
    <scope>NUCLEOTIDE SEQUENCE [LARGE SCALE GENOMIC DNA]</scope>
    <source>
        <strain evidence="2">ATCC BAA-887 / DSM 12427 / ZAS-2</strain>
    </source>
</reference>
<evidence type="ECO:0000313" key="2">
    <source>
        <dbReference type="Proteomes" id="UP000009223"/>
    </source>
</evidence>
<dbReference type="HOGENOM" id="CLU_068238_0_0_12"/>
<proteinExistence type="predicted"/>
<dbReference type="EMBL" id="CP001843">
    <property type="protein sequence ID" value="AEF86546.1"/>
    <property type="molecule type" value="Genomic_DNA"/>
</dbReference>
<dbReference type="SUPFAM" id="SSF56300">
    <property type="entry name" value="Metallo-dependent phosphatases"/>
    <property type="match status" value="1"/>
</dbReference>
<reference evidence="2" key="1">
    <citation type="submission" date="2009-12" db="EMBL/GenBank/DDBJ databases">
        <title>Complete sequence of Treponema primitia strain ZAS-2.</title>
        <authorList>
            <person name="Tetu S.G."/>
            <person name="Matson E."/>
            <person name="Ren Q."/>
            <person name="Seshadri R."/>
            <person name="Elbourne L."/>
            <person name="Hassan K.A."/>
            <person name="Durkin A."/>
            <person name="Radune D."/>
            <person name="Mohamoud Y."/>
            <person name="Shay R."/>
            <person name="Jin S."/>
            <person name="Zhang X."/>
            <person name="Lucey K."/>
            <person name="Ballor N.R."/>
            <person name="Ottesen E."/>
            <person name="Rosenthal R."/>
            <person name="Allen A."/>
            <person name="Leadbetter J.R."/>
            <person name="Paulsen I.T."/>
        </authorList>
    </citation>
    <scope>NUCLEOTIDE SEQUENCE [LARGE SCALE GENOMIC DNA]</scope>
    <source>
        <strain evidence="2">ATCC BAA-887 / DSM 12427 / ZAS-2</strain>
    </source>
</reference>
<dbReference type="Pfam" id="PF13277">
    <property type="entry name" value="YmdB"/>
    <property type="match status" value="1"/>
</dbReference>
<dbReference type="PANTHER" id="PTHR36303:SF1">
    <property type="entry name" value="2',3'-CYCLIC-NUCLEOTIDE 2'-PHOSPHODIESTERASE"/>
    <property type="match status" value="1"/>
</dbReference>
<dbReference type="GO" id="GO:0004113">
    <property type="term" value="F:2',3'-cyclic-nucleotide 3'-phosphodiesterase activity"/>
    <property type="evidence" value="ECO:0007669"/>
    <property type="project" value="TreeGrafter"/>
</dbReference>
<dbReference type="RefSeq" id="WP_015707467.1">
    <property type="nucleotide sequence ID" value="NC_015578.1"/>
</dbReference>
<organism evidence="1 2">
    <name type="scientific">Treponema primitia (strain ATCC BAA-887 / DSM 12427 / ZAS-2)</name>
    <dbReference type="NCBI Taxonomy" id="545694"/>
    <lineage>
        <taxon>Bacteria</taxon>
        <taxon>Pseudomonadati</taxon>
        <taxon>Spirochaetota</taxon>
        <taxon>Spirochaetia</taxon>
        <taxon>Spirochaetales</taxon>
        <taxon>Treponemataceae</taxon>
        <taxon>Treponema</taxon>
    </lineage>
</organism>
<dbReference type="OrthoDB" id="9801109at2"/>